<dbReference type="InterPro" id="IPR018253">
    <property type="entry name" value="DnaJ_domain_CS"/>
</dbReference>
<dbReference type="Pfam" id="PF00684">
    <property type="entry name" value="DnaJ_CXXCXGXG"/>
    <property type="match status" value="1"/>
</dbReference>
<dbReference type="GO" id="GO:0009408">
    <property type="term" value="P:response to heat"/>
    <property type="evidence" value="ECO:0007669"/>
    <property type="project" value="InterPro"/>
</dbReference>
<feature type="binding site" evidence="12">
    <location>
        <position position="166"/>
    </location>
    <ligand>
        <name>Zn(2+)</name>
        <dbReference type="ChEBI" id="CHEBI:29105"/>
        <label>2</label>
    </ligand>
</feature>
<dbReference type="CDD" id="cd06257">
    <property type="entry name" value="DnaJ"/>
    <property type="match status" value="1"/>
</dbReference>
<dbReference type="GO" id="GO:0005737">
    <property type="term" value="C:cytoplasm"/>
    <property type="evidence" value="ECO:0007669"/>
    <property type="project" value="UniProtKB-SubCell"/>
</dbReference>
<dbReference type="GO" id="GO:0042026">
    <property type="term" value="P:protein refolding"/>
    <property type="evidence" value="ECO:0007669"/>
    <property type="project" value="TreeGrafter"/>
</dbReference>
<dbReference type="GO" id="GO:0006260">
    <property type="term" value="P:DNA replication"/>
    <property type="evidence" value="ECO:0007669"/>
    <property type="project" value="UniProtKB-KW"/>
</dbReference>
<feature type="repeat" description="CXXCXGXG motif" evidence="12">
    <location>
        <begin position="147"/>
        <end position="154"/>
    </location>
</feature>
<feature type="repeat" description="CXXCXGXG motif" evidence="12">
    <location>
        <begin position="185"/>
        <end position="192"/>
    </location>
</feature>
<dbReference type="PROSITE" id="PS50076">
    <property type="entry name" value="DNAJ_2"/>
    <property type="match status" value="1"/>
</dbReference>
<evidence type="ECO:0000256" key="8">
    <source>
        <dbReference type="ARBA" id="ARBA00023186"/>
    </source>
</evidence>
<dbReference type="GO" id="GO:0051082">
    <property type="term" value="F:unfolded protein binding"/>
    <property type="evidence" value="ECO:0007669"/>
    <property type="project" value="UniProtKB-UniRule"/>
</dbReference>
<evidence type="ECO:0000313" key="16">
    <source>
        <dbReference type="EMBL" id="QCD46151.1"/>
    </source>
</evidence>
<dbReference type="KEGG" id="crx:CRECT_0460"/>
<feature type="binding site" evidence="12">
    <location>
        <position position="147"/>
    </location>
    <ligand>
        <name>Zn(2+)</name>
        <dbReference type="ChEBI" id="CHEBI:29105"/>
        <label>1</label>
    </ligand>
</feature>
<comment type="domain">
    <text evidence="12">The J domain is necessary and sufficient to stimulate DnaK ATPase activity. Zinc center 1 plays an important role in the autonomous, DnaK-independent chaperone activity of DnaJ. Zinc center 2 is essential for interaction with DnaK and for DnaJ activity.</text>
</comment>
<keyword evidence="1 12" id="KW-0963">Cytoplasm</keyword>
<feature type="binding site" evidence="12">
    <location>
        <position position="150"/>
    </location>
    <ligand>
        <name>Zn(2+)</name>
        <dbReference type="ChEBI" id="CHEBI:29105"/>
        <label>1</label>
    </ligand>
</feature>
<dbReference type="PANTHER" id="PTHR43096">
    <property type="entry name" value="DNAJ HOMOLOG 1, MITOCHONDRIAL-RELATED"/>
    <property type="match status" value="1"/>
</dbReference>
<dbReference type="InterPro" id="IPR002939">
    <property type="entry name" value="DnaJ_C"/>
</dbReference>
<feature type="zinc finger region" description="CR-type" evidence="13">
    <location>
        <begin position="134"/>
        <end position="211"/>
    </location>
</feature>
<dbReference type="FunFam" id="1.10.287.110:FF:000034">
    <property type="entry name" value="Chaperone protein DnaJ"/>
    <property type="match status" value="1"/>
</dbReference>
<keyword evidence="2 12" id="KW-0235">DNA replication</keyword>
<feature type="binding site" evidence="12">
    <location>
        <position position="188"/>
    </location>
    <ligand>
        <name>Zn(2+)</name>
        <dbReference type="ChEBI" id="CHEBI:29105"/>
        <label>2</label>
    </ligand>
</feature>
<keyword evidence="4 12" id="KW-0677">Repeat</keyword>
<evidence type="ECO:0000313" key="17">
    <source>
        <dbReference type="Proteomes" id="UP000502377"/>
    </source>
</evidence>
<dbReference type="PRINTS" id="PR00625">
    <property type="entry name" value="JDOMAIN"/>
</dbReference>
<keyword evidence="3 12" id="KW-0479">Metal-binding</keyword>
<evidence type="ECO:0000259" key="15">
    <source>
        <dbReference type="PROSITE" id="PS51188"/>
    </source>
</evidence>
<dbReference type="InterPro" id="IPR001623">
    <property type="entry name" value="DnaJ_domain"/>
</dbReference>
<dbReference type="SUPFAM" id="SSF57938">
    <property type="entry name" value="DnaJ/Hsp40 cysteine-rich domain"/>
    <property type="match status" value="1"/>
</dbReference>
<feature type="domain" description="J" evidence="14">
    <location>
        <begin position="4"/>
        <end position="69"/>
    </location>
</feature>
<dbReference type="EMBL" id="CP012543">
    <property type="protein sequence ID" value="QCD46151.1"/>
    <property type="molecule type" value="Genomic_DNA"/>
</dbReference>
<evidence type="ECO:0000256" key="4">
    <source>
        <dbReference type="ARBA" id="ARBA00022737"/>
    </source>
</evidence>
<feature type="binding site" evidence="12">
    <location>
        <position position="185"/>
    </location>
    <ligand>
        <name>Zn(2+)</name>
        <dbReference type="ChEBI" id="CHEBI:29105"/>
        <label>2</label>
    </ligand>
</feature>
<dbReference type="InterPro" id="IPR036869">
    <property type="entry name" value="J_dom_sf"/>
</dbReference>
<evidence type="ECO:0000259" key="14">
    <source>
        <dbReference type="PROSITE" id="PS50076"/>
    </source>
</evidence>
<evidence type="ECO:0000256" key="9">
    <source>
        <dbReference type="ARBA" id="ARBA00053423"/>
    </source>
</evidence>
<feature type="binding site" evidence="12">
    <location>
        <position position="199"/>
    </location>
    <ligand>
        <name>Zn(2+)</name>
        <dbReference type="ChEBI" id="CHEBI:29105"/>
        <label>1</label>
    </ligand>
</feature>
<name>A0A6G5QKG5_CAMRE</name>
<dbReference type="Pfam" id="PF01556">
    <property type="entry name" value="DnaJ_C"/>
    <property type="match status" value="1"/>
</dbReference>
<dbReference type="SUPFAM" id="SSF49493">
    <property type="entry name" value="HSP40/DnaJ peptide-binding domain"/>
    <property type="match status" value="2"/>
</dbReference>
<keyword evidence="7 12" id="KW-0346">Stress response</keyword>
<comment type="function">
    <text evidence="9 12">Participates actively in the response to hyperosmotic and heat shock by preventing the aggregation of stress-denatured proteins and by disaggregating proteins, also in an autonomous, DnaK-independent fashion. Unfolded proteins bind initially to DnaJ; upon interaction with the DnaJ-bound protein, DnaK hydrolyzes its bound ATP, resulting in the formation of a stable complex. GrpE releases ADP from DnaK; ATP binding to DnaK triggers the release of the substrate protein, thus completing the reaction cycle. Several rounds of ATP-dependent interactions between DnaJ, DnaK and GrpE are required for fully efficient folding. Also involved, together with DnaK and GrpE, in the DNA replication of plasmids through activation of initiation proteins.</text>
</comment>
<evidence type="ECO:0000256" key="3">
    <source>
        <dbReference type="ARBA" id="ARBA00022723"/>
    </source>
</evidence>
<evidence type="ECO:0000256" key="11">
    <source>
        <dbReference type="ARBA" id="ARBA00067609"/>
    </source>
</evidence>
<evidence type="ECO:0000256" key="6">
    <source>
        <dbReference type="ARBA" id="ARBA00022833"/>
    </source>
</evidence>
<dbReference type="FunFam" id="2.10.230.10:FF:000002">
    <property type="entry name" value="Molecular chaperone DnaJ"/>
    <property type="match status" value="1"/>
</dbReference>
<feature type="repeat" description="CXXCXGXG motif" evidence="12">
    <location>
        <begin position="199"/>
        <end position="206"/>
    </location>
</feature>
<dbReference type="InterPro" id="IPR001305">
    <property type="entry name" value="HSP_DnaJ_Cys-rich_dom"/>
</dbReference>
<dbReference type="PANTHER" id="PTHR43096:SF48">
    <property type="entry name" value="CHAPERONE PROTEIN DNAJ"/>
    <property type="match status" value="1"/>
</dbReference>
<dbReference type="InterPro" id="IPR008971">
    <property type="entry name" value="HSP40/DnaJ_pept-bd"/>
</dbReference>
<organism evidence="16 17">
    <name type="scientific">Campylobacter rectus</name>
    <name type="common">Wolinella recta</name>
    <dbReference type="NCBI Taxonomy" id="203"/>
    <lineage>
        <taxon>Bacteria</taxon>
        <taxon>Pseudomonadati</taxon>
        <taxon>Campylobacterota</taxon>
        <taxon>Epsilonproteobacteria</taxon>
        <taxon>Campylobacterales</taxon>
        <taxon>Campylobacteraceae</taxon>
        <taxon>Campylobacter</taxon>
    </lineage>
</organism>
<dbReference type="Proteomes" id="UP000502377">
    <property type="component" value="Chromosome"/>
</dbReference>
<dbReference type="Gene3D" id="2.60.260.20">
    <property type="entry name" value="Urease metallochaperone UreE, N-terminal domain"/>
    <property type="match status" value="2"/>
</dbReference>
<comment type="cofactor">
    <cofactor evidence="12">
        <name>Zn(2+)</name>
        <dbReference type="ChEBI" id="CHEBI:29105"/>
    </cofactor>
    <text evidence="12">Binds 2 Zn(2+) ions per monomer.</text>
</comment>
<gene>
    <name evidence="12 16" type="primary">dnaJ</name>
    <name evidence="16" type="ORF">CRECT_0460</name>
</gene>
<dbReference type="NCBIfam" id="NF008035">
    <property type="entry name" value="PRK10767.1"/>
    <property type="match status" value="1"/>
</dbReference>
<evidence type="ECO:0000256" key="2">
    <source>
        <dbReference type="ARBA" id="ARBA00022705"/>
    </source>
</evidence>
<dbReference type="InterPro" id="IPR036410">
    <property type="entry name" value="HSP_DnaJ_Cys-rich_dom_sf"/>
</dbReference>
<reference evidence="16 17" key="1">
    <citation type="submission" date="2016-07" db="EMBL/GenBank/DDBJ databases">
        <title>Comparative genomics of the Campylobacter concisus group.</title>
        <authorList>
            <person name="Miller W.G."/>
            <person name="Yee E."/>
            <person name="Chapman M.H."/>
            <person name="Huynh S."/>
            <person name="Bono J.L."/>
            <person name="On S.L.W."/>
            <person name="StLeger J."/>
            <person name="Foster G."/>
            <person name="Parker C.T."/>
        </authorList>
    </citation>
    <scope>NUCLEOTIDE SEQUENCE [LARGE SCALE GENOMIC DNA]</scope>
    <source>
        <strain evidence="16 17">ATCC 33238</strain>
    </source>
</reference>
<dbReference type="SUPFAM" id="SSF46565">
    <property type="entry name" value="Chaperone J-domain"/>
    <property type="match status" value="1"/>
</dbReference>
<keyword evidence="5 12" id="KW-0863">Zinc-finger</keyword>
<dbReference type="Gene3D" id="1.10.287.110">
    <property type="entry name" value="DnaJ domain"/>
    <property type="match status" value="1"/>
</dbReference>
<dbReference type="NCBIfam" id="TIGR02349">
    <property type="entry name" value="DnaJ_bact"/>
    <property type="match status" value="1"/>
</dbReference>
<protein>
    <recommendedName>
        <fullName evidence="11 12">Chaperone protein DnaJ</fullName>
    </recommendedName>
</protein>
<dbReference type="GO" id="GO:0005524">
    <property type="term" value="F:ATP binding"/>
    <property type="evidence" value="ECO:0007669"/>
    <property type="project" value="InterPro"/>
</dbReference>
<comment type="subunit">
    <text evidence="12">Homodimer.</text>
</comment>
<comment type="subcellular location">
    <subcellularLocation>
        <location evidence="12">Cytoplasm</location>
    </subcellularLocation>
</comment>
<evidence type="ECO:0000256" key="1">
    <source>
        <dbReference type="ARBA" id="ARBA00022490"/>
    </source>
</evidence>
<keyword evidence="6 12" id="KW-0862">Zinc</keyword>
<dbReference type="HAMAP" id="MF_01152">
    <property type="entry name" value="DnaJ"/>
    <property type="match status" value="1"/>
</dbReference>
<dbReference type="Gene3D" id="2.10.230.10">
    <property type="entry name" value="Heat shock protein DnaJ, cysteine-rich domain"/>
    <property type="match status" value="1"/>
</dbReference>
<dbReference type="CDD" id="cd10747">
    <property type="entry name" value="DnaJ_C"/>
    <property type="match status" value="1"/>
</dbReference>
<evidence type="ECO:0000256" key="5">
    <source>
        <dbReference type="ARBA" id="ARBA00022771"/>
    </source>
</evidence>
<sequence>MEINYYEILEISKNSDSETIKKAFRKLALKYHPDRNQGDKEAEEKFKLVNEAYQVLSDEEKRAIYDRYGKAGLESRGGFSSGGFSADFDLGDIFNSFFGGGFGPGASSRKKSTGKYPLDIEIALRIKFNEAVFGAEKELEFTIKKPCQTCKGSGSKDGKTHVCPHCEGRGRISQQRGFMSFVQECPYCNGTGETIKDRCSGCGGSGYKEERQSVKVNIPEGIDDGMRMRVSEKGNVSSTGARGDLYVHIEVEADEHFVRHENDVYIEIPVFFTQAVLGETITIPTLKGTTELKLPVGAKDKQQFVFDGLGVKNVNSKRYGRLVAQISVKTPKELTGEQISLLKQLQESFGIKAGRASYDEEEDEGILDKIKGWFKGEEPGDKGKKKGKKA</sequence>
<feature type="repeat" description="CXXCXGXG motif" evidence="12">
    <location>
        <begin position="163"/>
        <end position="170"/>
    </location>
</feature>
<accession>A0A6G5QKG5</accession>
<proteinExistence type="inferred from homology"/>
<dbReference type="GO" id="GO:0031072">
    <property type="term" value="F:heat shock protein binding"/>
    <property type="evidence" value="ECO:0007669"/>
    <property type="project" value="InterPro"/>
</dbReference>
<dbReference type="InterPro" id="IPR012724">
    <property type="entry name" value="DnaJ"/>
</dbReference>
<dbReference type="GO" id="GO:0008270">
    <property type="term" value="F:zinc ion binding"/>
    <property type="evidence" value="ECO:0007669"/>
    <property type="project" value="UniProtKB-UniRule"/>
</dbReference>
<evidence type="ECO:0000256" key="13">
    <source>
        <dbReference type="PROSITE-ProRule" id="PRU00546"/>
    </source>
</evidence>
<dbReference type="Pfam" id="PF00226">
    <property type="entry name" value="DnaJ"/>
    <property type="match status" value="1"/>
</dbReference>
<feature type="binding site" evidence="12">
    <location>
        <position position="163"/>
    </location>
    <ligand>
        <name>Zn(2+)</name>
        <dbReference type="ChEBI" id="CHEBI:29105"/>
        <label>2</label>
    </ligand>
</feature>
<dbReference type="PROSITE" id="PS00636">
    <property type="entry name" value="DNAJ_1"/>
    <property type="match status" value="1"/>
</dbReference>
<comment type="similarity">
    <text evidence="10 12">Belongs to the DnaJ family.</text>
</comment>
<dbReference type="CDD" id="cd10719">
    <property type="entry name" value="DnaJ_zf"/>
    <property type="match status" value="1"/>
</dbReference>
<keyword evidence="8 12" id="KW-0143">Chaperone</keyword>
<feature type="binding site" evidence="12">
    <location>
        <position position="202"/>
    </location>
    <ligand>
        <name>Zn(2+)</name>
        <dbReference type="ChEBI" id="CHEBI:29105"/>
        <label>1</label>
    </ligand>
</feature>
<evidence type="ECO:0000256" key="10">
    <source>
        <dbReference type="ARBA" id="ARBA00061004"/>
    </source>
</evidence>
<evidence type="ECO:0000256" key="7">
    <source>
        <dbReference type="ARBA" id="ARBA00023016"/>
    </source>
</evidence>
<dbReference type="SMART" id="SM00271">
    <property type="entry name" value="DnaJ"/>
    <property type="match status" value="1"/>
</dbReference>
<dbReference type="PROSITE" id="PS51188">
    <property type="entry name" value="ZF_CR"/>
    <property type="match status" value="1"/>
</dbReference>
<dbReference type="RefSeq" id="WP_004320126.1">
    <property type="nucleotide sequence ID" value="NZ_CP012543.1"/>
</dbReference>
<feature type="domain" description="CR-type" evidence="15">
    <location>
        <begin position="134"/>
        <end position="211"/>
    </location>
</feature>
<dbReference type="AlphaFoldDB" id="A0A6G5QKG5"/>
<evidence type="ECO:0000256" key="12">
    <source>
        <dbReference type="HAMAP-Rule" id="MF_01152"/>
    </source>
</evidence>